<dbReference type="Pfam" id="PF00069">
    <property type="entry name" value="Pkinase"/>
    <property type="match status" value="1"/>
</dbReference>
<evidence type="ECO:0000256" key="6">
    <source>
        <dbReference type="PROSITE-ProRule" id="PRU10141"/>
    </source>
</evidence>
<feature type="binding site" evidence="6">
    <location>
        <position position="974"/>
    </location>
    <ligand>
        <name>ATP</name>
        <dbReference type="ChEBI" id="CHEBI:30616"/>
    </ligand>
</feature>
<feature type="compositionally biased region" description="Polar residues" evidence="7">
    <location>
        <begin position="493"/>
        <end position="504"/>
    </location>
</feature>
<feature type="region of interest" description="Disordered" evidence="7">
    <location>
        <begin position="335"/>
        <end position="658"/>
    </location>
</feature>
<dbReference type="SMART" id="SM00220">
    <property type="entry name" value="S_TKc"/>
    <property type="match status" value="1"/>
</dbReference>
<feature type="compositionally biased region" description="Polar residues" evidence="7">
    <location>
        <begin position="737"/>
        <end position="770"/>
    </location>
</feature>
<keyword evidence="4 6" id="KW-0067">ATP-binding</keyword>
<dbReference type="Pfam" id="PF12796">
    <property type="entry name" value="Ank_2"/>
    <property type="match status" value="2"/>
</dbReference>
<keyword evidence="1" id="KW-0808">Transferase</keyword>
<proteinExistence type="predicted"/>
<dbReference type="SUPFAM" id="SSF56112">
    <property type="entry name" value="Protein kinase-like (PK-like)"/>
    <property type="match status" value="1"/>
</dbReference>
<evidence type="ECO:0000256" key="3">
    <source>
        <dbReference type="ARBA" id="ARBA00022777"/>
    </source>
</evidence>
<feature type="compositionally biased region" description="Basic and acidic residues" evidence="7">
    <location>
        <begin position="412"/>
        <end position="429"/>
    </location>
</feature>
<dbReference type="InterPro" id="IPR008271">
    <property type="entry name" value="Ser/Thr_kinase_AS"/>
</dbReference>
<feature type="region of interest" description="Disordered" evidence="7">
    <location>
        <begin position="670"/>
        <end position="694"/>
    </location>
</feature>
<feature type="compositionally biased region" description="Basic and acidic residues" evidence="7">
    <location>
        <begin position="378"/>
        <end position="394"/>
    </location>
</feature>
<dbReference type="SMART" id="SM00248">
    <property type="entry name" value="ANK"/>
    <property type="match status" value="5"/>
</dbReference>
<feature type="repeat" description="ANK" evidence="5">
    <location>
        <begin position="64"/>
        <end position="96"/>
    </location>
</feature>
<feature type="compositionally biased region" description="Polar residues" evidence="7">
    <location>
        <begin position="549"/>
        <end position="559"/>
    </location>
</feature>
<evidence type="ECO:0000259" key="8">
    <source>
        <dbReference type="PROSITE" id="PS50011"/>
    </source>
</evidence>
<feature type="compositionally biased region" description="Basic and acidic residues" evidence="7">
    <location>
        <begin position="440"/>
        <end position="450"/>
    </location>
</feature>
<feature type="repeat" description="ANK" evidence="5">
    <location>
        <begin position="208"/>
        <end position="244"/>
    </location>
</feature>
<dbReference type="InterPro" id="IPR036770">
    <property type="entry name" value="Ankyrin_rpt-contain_sf"/>
</dbReference>
<keyword evidence="2 6" id="KW-0547">Nucleotide-binding</keyword>
<organism evidence="9 10">
    <name type="scientific">Geodia barretti</name>
    <name type="common">Barrett's horny sponge</name>
    <dbReference type="NCBI Taxonomy" id="519541"/>
    <lineage>
        <taxon>Eukaryota</taxon>
        <taxon>Metazoa</taxon>
        <taxon>Porifera</taxon>
        <taxon>Demospongiae</taxon>
        <taxon>Heteroscleromorpha</taxon>
        <taxon>Tetractinellida</taxon>
        <taxon>Astrophorina</taxon>
        <taxon>Geodiidae</taxon>
        <taxon>Geodia</taxon>
    </lineage>
</organism>
<dbReference type="PROSITE" id="PS00108">
    <property type="entry name" value="PROTEIN_KINASE_ST"/>
    <property type="match status" value="1"/>
</dbReference>
<feature type="compositionally biased region" description="Acidic residues" evidence="7">
    <location>
        <begin position="915"/>
        <end position="925"/>
    </location>
</feature>
<evidence type="ECO:0000256" key="4">
    <source>
        <dbReference type="ARBA" id="ARBA00022840"/>
    </source>
</evidence>
<dbReference type="PROSITE" id="PS00107">
    <property type="entry name" value="PROTEIN_KINASE_ATP"/>
    <property type="match status" value="1"/>
</dbReference>
<feature type="compositionally biased region" description="Polar residues" evidence="7">
    <location>
        <begin position="645"/>
        <end position="658"/>
    </location>
</feature>
<dbReference type="GO" id="GO:0004672">
    <property type="term" value="F:protein kinase activity"/>
    <property type="evidence" value="ECO:0007669"/>
    <property type="project" value="InterPro"/>
</dbReference>
<dbReference type="InterPro" id="IPR000719">
    <property type="entry name" value="Prot_kinase_dom"/>
</dbReference>
<feature type="repeat" description="ANK" evidence="5">
    <location>
        <begin position="245"/>
        <end position="278"/>
    </location>
</feature>
<dbReference type="PROSITE" id="PS50011">
    <property type="entry name" value="PROTEIN_KINASE_DOM"/>
    <property type="match status" value="1"/>
</dbReference>
<dbReference type="Gene3D" id="1.10.510.10">
    <property type="entry name" value="Transferase(Phosphotransferase) domain 1"/>
    <property type="match status" value="1"/>
</dbReference>
<protein>
    <submittedName>
        <fullName evidence="9">Mitogen-activated protein kinase kinase kinase 19</fullName>
    </submittedName>
</protein>
<dbReference type="SUPFAM" id="SSF48403">
    <property type="entry name" value="Ankyrin repeat"/>
    <property type="match status" value="1"/>
</dbReference>
<dbReference type="InterPro" id="IPR050538">
    <property type="entry name" value="MAP_kinase_kinase_kinase"/>
</dbReference>
<evidence type="ECO:0000313" key="10">
    <source>
        <dbReference type="Proteomes" id="UP001174909"/>
    </source>
</evidence>
<dbReference type="Proteomes" id="UP001174909">
    <property type="component" value="Unassembled WGS sequence"/>
</dbReference>
<dbReference type="InterPro" id="IPR002110">
    <property type="entry name" value="Ankyrin_rpt"/>
</dbReference>
<dbReference type="PROSITE" id="PS50297">
    <property type="entry name" value="ANK_REP_REGION"/>
    <property type="match status" value="3"/>
</dbReference>
<dbReference type="PANTHER" id="PTHR48016">
    <property type="entry name" value="MAP KINASE KINASE KINASE SSK2-RELATED-RELATED"/>
    <property type="match status" value="1"/>
</dbReference>
<name>A0AA35W2X7_GEOBA</name>
<dbReference type="PANTHER" id="PTHR48016:SF56">
    <property type="entry name" value="MAPKK KINASE"/>
    <property type="match status" value="1"/>
</dbReference>
<keyword evidence="10" id="KW-1185">Reference proteome</keyword>
<sequence length="1179" mass="127324">MASTSSRSDLMDEYHRLAADTLLGAESNKVAVAILQAAEGGELQRLVKLLTEHRDLVDARHPDSGDTPLINAARSGHKDVVDVLLSCGADITLENDSGDSVLDVAGDRLRRHILKSISHEDRSMSNAKALLRSAWLGDSVRLRRCLSGSHYLDVNNRNSDGLTPLLLVTRDVSFFSKVQTAMETEYNPVEVLEQLLNDHADVNQADSQGQGPLHLIASSGPSIHATKMVSLLLQHGSATDALSSSSQSPLHVASSHGHMTVIVALVEEGGADINLQTSQTGDTPLIISVRGGHNEAARYLLSKGANVTMVNDSGDSALTVANSPRMKRMIKEAWTEQTEQAADMTTKSDSDVTSPLSPGKPDNKDSFFLTDRQMSRSLDFDEHQLTNPDDRGRECSGGSSPQAPDSPGQLAGERRRGSRDTSCDEREAGEGGGGGVVSEGEGKAGREKRGTRQKSKMKRRVQSESILVGEPAGSGRSSRLDLRSTHPVDNTRQRAMSTDEQSGTRGPVWVSGAGRRIVGGDDRDRQAGDKEMKTTSKASAASRKKPSGLLSQTKTNIHMTTKKASRDGHVISNRPQSRAPQPGRDQQRLPQVYTYSSPPAPKLAGSSRSQEDGSRLPRLNLRGMKAVSVMSVDTRQDNLRVRQVPRTTGSESPLQRSRSLMACASGDNKLKSLGQKRNSTGSIYQFPPPDQNKGALQPRLVAQQLFSFPSHHPSSHHPSSHPVPPSPHHPPPLGTQKRLQPTTPATPNPTLQSQGNRINLNFPTPQKNRNPQPPPLQPKLSVVVELSESIGSSTHFDHALLDSTPSDHALVDSTPGPISTISPSALPATVEKFYQLTRQPSSPTPSSNTIINYAAVSGSTPLSPIWNLDLPQSASSSSSNYIISALADGPSPLLGLRSNPRAAPGLDSGHSTDEERVEEEEEEGGSSESSSEAESVGVGVIRSLQWKRGRLLGKGAFGKVWEGLLDSAQMIAVKEVELDIVGQKAQSQYEKLRLEVEILRSVRHKNVVSYLGTSMDDGHVYIFMDLIPGGSLLSILKRFGPLSDMTCSHYTRQIVQALKYLHSNGIVHRDIKGANVMVTQNGVIKLIDFGSAKQEVAGDLISVRGTPYWMAPEVIRGEGHGRKSDIWSLGCTVHEWPPPNLRGLIILLRRPSFGLEQAPLSPLFLTDSPLISSLSYTDV</sequence>
<dbReference type="AlphaFoldDB" id="A0AA35W2X7"/>
<feature type="compositionally biased region" description="Basic and acidic residues" evidence="7">
    <location>
        <begin position="518"/>
        <end position="534"/>
    </location>
</feature>
<dbReference type="GO" id="GO:0005524">
    <property type="term" value="F:ATP binding"/>
    <property type="evidence" value="ECO:0007669"/>
    <property type="project" value="UniProtKB-UniRule"/>
</dbReference>
<dbReference type="InterPro" id="IPR011009">
    <property type="entry name" value="Kinase-like_dom_sf"/>
</dbReference>
<dbReference type="CDD" id="cd06606">
    <property type="entry name" value="STKc_MAPKKK"/>
    <property type="match status" value="1"/>
</dbReference>
<dbReference type="Gene3D" id="1.25.40.20">
    <property type="entry name" value="Ankyrin repeat-containing domain"/>
    <property type="match status" value="3"/>
</dbReference>
<accession>A0AA35W2X7</accession>
<evidence type="ECO:0000256" key="5">
    <source>
        <dbReference type="PROSITE-ProRule" id="PRU00023"/>
    </source>
</evidence>
<keyword evidence="3 9" id="KW-0418">Kinase</keyword>
<feature type="compositionally biased region" description="Pro residues" evidence="7">
    <location>
        <begin position="721"/>
        <end position="733"/>
    </location>
</feature>
<feature type="region of interest" description="Disordered" evidence="7">
    <location>
        <begin position="708"/>
        <end position="778"/>
    </location>
</feature>
<comment type="caution">
    <text evidence="9">The sequence shown here is derived from an EMBL/GenBank/DDBJ whole genome shotgun (WGS) entry which is preliminary data.</text>
</comment>
<feature type="compositionally biased region" description="Basic and acidic residues" evidence="7">
    <location>
        <begin position="478"/>
        <end position="492"/>
    </location>
</feature>
<evidence type="ECO:0000256" key="2">
    <source>
        <dbReference type="ARBA" id="ARBA00022741"/>
    </source>
</evidence>
<feature type="compositionally biased region" description="Polar residues" evidence="7">
    <location>
        <begin position="335"/>
        <end position="356"/>
    </location>
</feature>
<dbReference type="InterPro" id="IPR017441">
    <property type="entry name" value="Protein_kinase_ATP_BS"/>
</dbReference>
<dbReference type="PROSITE" id="PS50088">
    <property type="entry name" value="ANK_REPEAT"/>
    <property type="match status" value="4"/>
</dbReference>
<reference evidence="9" key="1">
    <citation type="submission" date="2023-03" db="EMBL/GenBank/DDBJ databases">
        <authorList>
            <person name="Steffen K."/>
            <person name="Cardenas P."/>
        </authorList>
    </citation>
    <scope>NUCLEOTIDE SEQUENCE</scope>
</reference>
<feature type="compositionally biased region" description="Basic residues" evidence="7">
    <location>
        <begin position="451"/>
        <end position="460"/>
    </location>
</feature>
<dbReference type="EMBL" id="CASHTH010000350">
    <property type="protein sequence ID" value="CAI7998483.1"/>
    <property type="molecule type" value="Genomic_DNA"/>
</dbReference>
<dbReference type="Pfam" id="PF00023">
    <property type="entry name" value="Ank"/>
    <property type="match status" value="1"/>
</dbReference>
<evidence type="ECO:0000256" key="1">
    <source>
        <dbReference type="ARBA" id="ARBA00022679"/>
    </source>
</evidence>
<keyword evidence="5" id="KW-0040">ANK repeat</keyword>
<feature type="domain" description="Protein kinase" evidence="8">
    <location>
        <begin position="946"/>
        <end position="1179"/>
    </location>
</feature>
<feature type="repeat" description="ANK" evidence="5">
    <location>
        <begin position="280"/>
        <end position="312"/>
    </location>
</feature>
<gene>
    <name evidence="9" type="ORF">GBAR_LOCUS2449</name>
</gene>
<evidence type="ECO:0000256" key="7">
    <source>
        <dbReference type="SAM" id="MobiDB-lite"/>
    </source>
</evidence>
<feature type="region of interest" description="Disordered" evidence="7">
    <location>
        <begin position="895"/>
        <end position="934"/>
    </location>
</feature>
<evidence type="ECO:0000313" key="9">
    <source>
        <dbReference type="EMBL" id="CAI7998483.1"/>
    </source>
</evidence>